<evidence type="ECO:0000313" key="2">
    <source>
        <dbReference type="Proteomes" id="UP000199532"/>
    </source>
</evidence>
<dbReference type="STRING" id="408657.SAMN04487995_4291"/>
<gene>
    <name evidence="1" type="ORF">SAMN04487995_4291</name>
</gene>
<evidence type="ECO:0000313" key="1">
    <source>
        <dbReference type="EMBL" id="SEJ33968.1"/>
    </source>
</evidence>
<dbReference type="EMBL" id="FNXY01000006">
    <property type="protein sequence ID" value="SEJ33968.1"/>
    <property type="molecule type" value="Genomic_DNA"/>
</dbReference>
<dbReference type="Proteomes" id="UP000199532">
    <property type="component" value="Unassembled WGS sequence"/>
</dbReference>
<protein>
    <submittedName>
        <fullName evidence="1">Uncharacterized protein</fullName>
    </submittedName>
</protein>
<organism evidence="1 2">
    <name type="scientific">Dyadobacter koreensis</name>
    <dbReference type="NCBI Taxonomy" id="408657"/>
    <lineage>
        <taxon>Bacteria</taxon>
        <taxon>Pseudomonadati</taxon>
        <taxon>Bacteroidota</taxon>
        <taxon>Cytophagia</taxon>
        <taxon>Cytophagales</taxon>
        <taxon>Spirosomataceae</taxon>
        <taxon>Dyadobacter</taxon>
    </lineage>
</organism>
<dbReference type="OrthoDB" id="943693at2"/>
<keyword evidence="2" id="KW-1185">Reference proteome</keyword>
<accession>A0A1H6XY21</accession>
<dbReference type="RefSeq" id="WP_143072138.1">
    <property type="nucleotide sequence ID" value="NZ_FNXY01000006.1"/>
</dbReference>
<sequence length="300" mass="34865">MKAVQDFSQQVKQWLLSLEMSFAVELVSTDSFQIIEVKLDKQLRMVIRLIDLSTWIILQEKAFEKLAAFSADQKEIREFGISVVTLWEDIWIQENAVAKSRLSAMLGISHRIPARTTAVRRIDKPTADKFLRENHLQQAVTSKVKYGLFLPNRYFRVLKADYQFNRAAPELLVAVATFSHARIFEREGKPFRSYELIRFANLLDTTVIGGLDKLLRFFEEDCKPDDIMTYADMEWSDGASYKRLGFEAVSDKAPIPFWLDKKTLKRTRRPEKMDNDNLIEVYNGGSRKFVREIFASFNTL</sequence>
<dbReference type="AlphaFoldDB" id="A0A1H6XY21"/>
<proteinExistence type="predicted"/>
<name>A0A1H6XY21_9BACT</name>
<reference evidence="1 2" key="1">
    <citation type="submission" date="2016-10" db="EMBL/GenBank/DDBJ databases">
        <authorList>
            <person name="de Groot N.N."/>
        </authorList>
    </citation>
    <scope>NUCLEOTIDE SEQUENCE [LARGE SCALE GENOMIC DNA]</scope>
    <source>
        <strain evidence="1 2">DSM 19938</strain>
    </source>
</reference>